<keyword evidence="2" id="KW-1185">Reference proteome</keyword>
<protein>
    <submittedName>
        <fullName evidence="1">Uncharacterized protein</fullName>
    </submittedName>
</protein>
<comment type="caution">
    <text evidence="1">The sequence shown here is derived from an EMBL/GenBank/DDBJ whole genome shotgun (WGS) entry which is preliminary data.</text>
</comment>
<sequence length="122" mass="13477">MSLVISNHELVESRTYPYGFSPEVEAWREVVEDRDSDASKYFYIEVHALDYDTDPSVNLAEEPVVEDLISFLLGLSLSSGPKPLVRLSLIILTSVAVKNLTVFITGSGGRSVDRWSKGAINS</sequence>
<organism evidence="1 2">
    <name type="scientific">Smittium mucronatum</name>
    <dbReference type="NCBI Taxonomy" id="133383"/>
    <lineage>
        <taxon>Eukaryota</taxon>
        <taxon>Fungi</taxon>
        <taxon>Fungi incertae sedis</taxon>
        <taxon>Zoopagomycota</taxon>
        <taxon>Kickxellomycotina</taxon>
        <taxon>Harpellomycetes</taxon>
        <taxon>Harpellales</taxon>
        <taxon>Legeriomycetaceae</taxon>
        <taxon>Smittium</taxon>
    </lineage>
</organism>
<evidence type="ECO:0000313" key="1">
    <source>
        <dbReference type="EMBL" id="OLY80592.1"/>
    </source>
</evidence>
<accession>A0A1R0GUL1</accession>
<dbReference type="AlphaFoldDB" id="A0A1R0GUL1"/>
<dbReference type="EMBL" id="LSSL01003342">
    <property type="protein sequence ID" value="OLY80592.1"/>
    <property type="molecule type" value="Genomic_DNA"/>
</dbReference>
<reference evidence="1 2" key="1">
    <citation type="journal article" date="2016" name="Mol. Biol. Evol.">
        <title>Genome-Wide Survey of Gut Fungi (Harpellales) Reveals the First Horizontally Transferred Ubiquitin Gene from a Mosquito Host.</title>
        <authorList>
            <person name="Wang Y."/>
            <person name="White M.M."/>
            <person name="Kvist S."/>
            <person name="Moncalvo J.M."/>
        </authorList>
    </citation>
    <scope>NUCLEOTIDE SEQUENCE [LARGE SCALE GENOMIC DNA]</scope>
    <source>
        <strain evidence="1 2">ALG-7-W6</strain>
    </source>
</reference>
<gene>
    <name evidence="1" type="ORF">AYI68_g5305</name>
</gene>
<name>A0A1R0GUL1_9FUNG</name>
<dbReference type="Proteomes" id="UP000187455">
    <property type="component" value="Unassembled WGS sequence"/>
</dbReference>
<proteinExistence type="predicted"/>
<evidence type="ECO:0000313" key="2">
    <source>
        <dbReference type="Proteomes" id="UP000187455"/>
    </source>
</evidence>